<dbReference type="Proteomes" id="UP000812966">
    <property type="component" value="Unassembled WGS sequence"/>
</dbReference>
<dbReference type="AlphaFoldDB" id="A0A8K0JQE6"/>
<dbReference type="GO" id="GO:0005768">
    <property type="term" value="C:endosome"/>
    <property type="evidence" value="ECO:0007669"/>
    <property type="project" value="TreeGrafter"/>
</dbReference>
<feature type="region of interest" description="Disordered" evidence="1">
    <location>
        <begin position="151"/>
        <end position="176"/>
    </location>
</feature>
<evidence type="ECO:0000313" key="2">
    <source>
        <dbReference type="EMBL" id="KAG7562570.1"/>
    </source>
</evidence>
<dbReference type="Pfam" id="PF08432">
    <property type="entry name" value="Vfa1"/>
    <property type="match status" value="1"/>
</dbReference>
<feature type="compositionally biased region" description="Basic and acidic residues" evidence="1">
    <location>
        <begin position="74"/>
        <end position="111"/>
    </location>
</feature>
<feature type="compositionally biased region" description="Basic and acidic residues" evidence="1">
    <location>
        <begin position="151"/>
        <end position="165"/>
    </location>
</feature>
<proteinExistence type="predicted"/>
<feature type="region of interest" description="Disordered" evidence="1">
    <location>
        <begin position="74"/>
        <end position="135"/>
    </location>
</feature>
<gene>
    <name evidence="2" type="ORF">FFLO_02044</name>
</gene>
<accession>A0A8K0JQE6</accession>
<protein>
    <recommendedName>
        <fullName evidence="4">DUF1742-domain-containing protein</fullName>
    </recommendedName>
</protein>
<reference evidence="2" key="1">
    <citation type="submission" date="2020-04" db="EMBL/GenBank/DDBJ databases">
        <title>Analysis of mating type loci in Filobasidium floriforme.</title>
        <authorList>
            <person name="Nowrousian M."/>
        </authorList>
    </citation>
    <scope>NUCLEOTIDE SEQUENCE</scope>
    <source>
        <strain evidence="2">CBS 6242</strain>
    </source>
</reference>
<dbReference type="PANTHER" id="PTHR28218:SF1">
    <property type="entry name" value="VPS4-ASSOCIATED PROTEIN 1"/>
    <property type="match status" value="1"/>
</dbReference>
<organism evidence="2 3">
    <name type="scientific">Filobasidium floriforme</name>
    <dbReference type="NCBI Taxonomy" id="5210"/>
    <lineage>
        <taxon>Eukaryota</taxon>
        <taxon>Fungi</taxon>
        <taxon>Dikarya</taxon>
        <taxon>Basidiomycota</taxon>
        <taxon>Agaricomycotina</taxon>
        <taxon>Tremellomycetes</taxon>
        <taxon>Filobasidiales</taxon>
        <taxon>Filobasidiaceae</taxon>
        <taxon>Filobasidium</taxon>
    </lineage>
</organism>
<sequence length="176" mass="19284">MAPLQNVYYERKAATAKQCYVCRTPTTTVLSTVNTVSWIYVCPKHLDDAATLIPQPKTPAGPSKEDIAKVIEEHRQREARRTEDLKGKTDEAEKDDDAKAKEKGIPSDKPKSSSGGPPPIGIPDSSSSGPVAVKHRQFALHRGIFSMLEREAKAREQGAKAKEVGKGLPHVPRTQF</sequence>
<dbReference type="GO" id="GO:0007034">
    <property type="term" value="P:vacuolar transport"/>
    <property type="evidence" value="ECO:0007669"/>
    <property type="project" value="TreeGrafter"/>
</dbReference>
<evidence type="ECO:0000256" key="1">
    <source>
        <dbReference type="SAM" id="MobiDB-lite"/>
    </source>
</evidence>
<name>A0A8K0JQE6_9TREE</name>
<comment type="caution">
    <text evidence="2">The sequence shown here is derived from an EMBL/GenBank/DDBJ whole genome shotgun (WGS) entry which is preliminary data.</text>
</comment>
<evidence type="ECO:0008006" key="4">
    <source>
        <dbReference type="Google" id="ProtNLM"/>
    </source>
</evidence>
<dbReference type="PANTHER" id="PTHR28218">
    <property type="entry name" value="VPS4-ASSOCIATED PROTEIN 1"/>
    <property type="match status" value="1"/>
</dbReference>
<keyword evidence="3" id="KW-1185">Reference proteome</keyword>
<dbReference type="InterPro" id="IPR013640">
    <property type="entry name" value="Vfa1"/>
</dbReference>
<evidence type="ECO:0000313" key="3">
    <source>
        <dbReference type="Proteomes" id="UP000812966"/>
    </source>
</evidence>
<dbReference type="EMBL" id="JABELV010000030">
    <property type="protein sequence ID" value="KAG7562570.1"/>
    <property type="molecule type" value="Genomic_DNA"/>
</dbReference>